<dbReference type="PANTHER" id="PTHR12049:SF7">
    <property type="entry name" value="PROTEIN ARGININE METHYLTRANSFERASE NDUFAF7, MITOCHONDRIAL"/>
    <property type="match status" value="1"/>
</dbReference>
<dbReference type="EMBL" id="CP063362">
    <property type="protein sequence ID" value="QRG09576.1"/>
    <property type="molecule type" value="Genomic_DNA"/>
</dbReference>
<evidence type="ECO:0000313" key="4">
    <source>
        <dbReference type="Proteomes" id="UP000596427"/>
    </source>
</evidence>
<reference evidence="3 4" key="1">
    <citation type="submission" date="2020-10" db="EMBL/GenBank/DDBJ databases">
        <title>Degradation of 1,4-Dioxane by Xanthobacter sp. YN2, via a Novel Group-2 Soluble Di-Iron Monooxygenase.</title>
        <authorList>
            <person name="Ma F."/>
            <person name="Wang Y."/>
            <person name="Yang J."/>
            <person name="Guo H."/>
            <person name="Su D."/>
            <person name="Yu L."/>
        </authorList>
    </citation>
    <scope>NUCLEOTIDE SEQUENCE [LARGE SCALE GENOMIC DNA]</scope>
    <source>
        <strain evidence="3 4">YN2</strain>
    </source>
</reference>
<accession>A0A974PUA8</accession>
<evidence type="ECO:0000256" key="2">
    <source>
        <dbReference type="ARBA" id="ARBA00022679"/>
    </source>
</evidence>
<gene>
    <name evidence="3" type="ORF">EZH22_09995</name>
</gene>
<dbReference type="Gene3D" id="3.40.50.12710">
    <property type="match status" value="1"/>
</dbReference>
<dbReference type="GO" id="GO:0032259">
    <property type="term" value="P:methylation"/>
    <property type="evidence" value="ECO:0007669"/>
    <property type="project" value="UniProtKB-KW"/>
</dbReference>
<dbReference type="KEGG" id="xdi:EZH22_09995"/>
<dbReference type="AlphaFoldDB" id="A0A974PUA8"/>
<organism evidence="3 4">
    <name type="scientific">Xanthobacter dioxanivorans</name>
    <dbReference type="NCBI Taxonomy" id="2528964"/>
    <lineage>
        <taxon>Bacteria</taxon>
        <taxon>Pseudomonadati</taxon>
        <taxon>Pseudomonadota</taxon>
        <taxon>Alphaproteobacteria</taxon>
        <taxon>Hyphomicrobiales</taxon>
        <taxon>Xanthobacteraceae</taxon>
        <taxon>Xanthobacter</taxon>
    </lineage>
</organism>
<dbReference type="GO" id="GO:0035243">
    <property type="term" value="F:protein-arginine omega-N symmetric methyltransferase activity"/>
    <property type="evidence" value="ECO:0007669"/>
    <property type="project" value="TreeGrafter"/>
</dbReference>
<keyword evidence="1 3" id="KW-0489">Methyltransferase</keyword>
<protein>
    <submittedName>
        <fullName evidence="3">SAM-dependent methyltransferase</fullName>
    </submittedName>
</protein>
<dbReference type="Pfam" id="PF02636">
    <property type="entry name" value="Methyltransf_28"/>
    <property type="match status" value="1"/>
</dbReference>
<keyword evidence="2" id="KW-0808">Transferase</keyword>
<evidence type="ECO:0000256" key="1">
    <source>
        <dbReference type="ARBA" id="ARBA00022603"/>
    </source>
</evidence>
<keyword evidence="4" id="KW-1185">Reference proteome</keyword>
<dbReference type="PANTHER" id="PTHR12049">
    <property type="entry name" value="PROTEIN ARGININE METHYLTRANSFERASE NDUFAF7, MITOCHONDRIAL"/>
    <property type="match status" value="1"/>
</dbReference>
<dbReference type="SUPFAM" id="SSF53335">
    <property type="entry name" value="S-adenosyl-L-methionine-dependent methyltransferases"/>
    <property type="match status" value="1"/>
</dbReference>
<dbReference type="Proteomes" id="UP000596427">
    <property type="component" value="Chromosome"/>
</dbReference>
<dbReference type="InterPro" id="IPR029063">
    <property type="entry name" value="SAM-dependent_MTases_sf"/>
</dbReference>
<dbReference type="InterPro" id="IPR038375">
    <property type="entry name" value="NDUFAF7_sf"/>
</dbReference>
<name>A0A974PUA8_9HYPH</name>
<evidence type="ECO:0000313" key="3">
    <source>
        <dbReference type="EMBL" id="QRG09576.1"/>
    </source>
</evidence>
<dbReference type="InterPro" id="IPR003788">
    <property type="entry name" value="NDUFAF7"/>
</dbReference>
<sequence>MPVSRYMALALGHPRHGYYMTRDPLGAHGDFTTAPEISQMFGELLGLWAVASWQQMGAPDPFRLVELGPGRGTLMADALRAARLVPGFGAAARIHLVETSPVLTVTQARTLASQASAASWHQRIEDVPDGPALVLANEFFDALPIDQYVRTAGHWHERRVGMDAGGRLAFGLDPAPSRAAQLLAGHLPPAPDGAVLEHMESGPARALAARLLAQGGAALIVDYGHAGGFGDTLQALEKHRFADPLAAPGAADLTAHVDFSALARIAVAAGLKAFGPLEQGDFLARLGLAARAERLKRDAPEATRAAVDAAARRLAGTGDADMGRLFKVLVLAHPDLGAPPAFDLSEEFCP</sequence>
<proteinExistence type="predicted"/>